<feature type="domain" description="HTH cro/C1-type" evidence="2">
    <location>
        <begin position="7"/>
        <end position="60"/>
    </location>
</feature>
<dbReference type="Proteomes" id="UP001596494">
    <property type="component" value="Unassembled WGS sequence"/>
</dbReference>
<dbReference type="SMART" id="SM00530">
    <property type="entry name" value="HTH_XRE"/>
    <property type="match status" value="1"/>
</dbReference>
<keyword evidence="1" id="KW-0802">TPR repeat</keyword>
<evidence type="ECO:0000313" key="3">
    <source>
        <dbReference type="EMBL" id="MFC7320000.1"/>
    </source>
</evidence>
<dbReference type="EMBL" id="JBHTBY010000002">
    <property type="protein sequence ID" value="MFC7320000.1"/>
    <property type="molecule type" value="Genomic_DNA"/>
</dbReference>
<dbReference type="InterPro" id="IPR011990">
    <property type="entry name" value="TPR-like_helical_dom_sf"/>
</dbReference>
<comment type="caution">
    <text evidence="3">The sequence shown here is derived from an EMBL/GenBank/DDBJ whole genome shotgun (WGS) entry which is preliminary data.</text>
</comment>
<reference evidence="4" key="1">
    <citation type="journal article" date="2019" name="Int. J. Syst. Evol. Microbiol.">
        <title>The Global Catalogue of Microorganisms (GCM) 10K type strain sequencing project: providing services to taxonomists for standard genome sequencing and annotation.</title>
        <authorList>
            <consortium name="The Broad Institute Genomics Platform"/>
            <consortium name="The Broad Institute Genome Sequencing Center for Infectious Disease"/>
            <person name="Wu L."/>
            <person name="Ma J."/>
        </authorList>
    </citation>
    <scope>NUCLEOTIDE SEQUENCE [LARGE SCALE GENOMIC DNA]</scope>
    <source>
        <strain evidence="4">CCUG 73951</strain>
    </source>
</reference>
<dbReference type="PROSITE" id="PS50005">
    <property type="entry name" value="TPR"/>
    <property type="match status" value="1"/>
</dbReference>
<dbReference type="RefSeq" id="WP_289217025.1">
    <property type="nucleotide sequence ID" value="NZ_JAPVRC010000011.1"/>
</dbReference>
<dbReference type="Pfam" id="PF01381">
    <property type="entry name" value="HTH_3"/>
    <property type="match status" value="1"/>
</dbReference>
<dbReference type="CDD" id="cd00093">
    <property type="entry name" value="HTH_XRE"/>
    <property type="match status" value="1"/>
</dbReference>
<evidence type="ECO:0000259" key="2">
    <source>
        <dbReference type="PROSITE" id="PS50943"/>
    </source>
</evidence>
<evidence type="ECO:0000256" key="1">
    <source>
        <dbReference type="PROSITE-ProRule" id="PRU00339"/>
    </source>
</evidence>
<sequence length="418" mass="49201">MGIGSLIQNRRKELKLTQEELSNGICSITYISKVENNNIQPHKEILDYLLERLSIDPKDLALFDSETMNEKARNVYKAMESPKTYSQAKELVPDFMDCYYQNTNPATKATCSIVIAYFNIKEKKYKEAIPYIEFVDNHFELIPKDLQYNALKTKGFYFHQTGKLKDALNIYLQAEDYAKQQEIIDQELLYQLGMLHSKLNQFKVSNDYLSKALKAYNSLLNVKRIIECNMIIGINYSRQGTYNKAKEVFLTLLNNDEGTINQAYLSSIHHNLGIVFLYMDEMDTAINYFKEAMALKNKDEDKIYTLYYLAYINKHRENYDEMMDYLNRGINYSQNNLAMHYKFRIFKLNVLGKKQQLITLMENEILAYFKLTHPVVYQEILLLLAELHKGLSQYKKSTYYLEKYINLNQIKSRKEVLL</sequence>
<feature type="repeat" description="TPR" evidence="1">
    <location>
        <begin position="266"/>
        <end position="299"/>
    </location>
</feature>
<dbReference type="InterPro" id="IPR019734">
    <property type="entry name" value="TPR_rpt"/>
</dbReference>
<dbReference type="SUPFAM" id="SSF47413">
    <property type="entry name" value="lambda repressor-like DNA-binding domains"/>
    <property type="match status" value="1"/>
</dbReference>
<gene>
    <name evidence="3" type="ORF">ACFQMN_03765</name>
</gene>
<dbReference type="PROSITE" id="PS50943">
    <property type="entry name" value="HTH_CROC1"/>
    <property type="match status" value="1"/>
</dbReference>
<dbReference type="SUPFAM" id="SSF48452">
    <property type="entry name" value="TPR-like"/>
    <property type="match status" value="2"/>
</dbReference>
<dbReference type="Gene3D" id="1.10.260.40">
    <property type="entry name" value="lambda repressor-like DNA-binding domains"/>
    <property type="match status" value="1"/>
</dbReference>
<keyword evidence="4" id="KW-1185">Reference proteome</keyword>
<dbReference type="Pfam" id="PF13181">
    <property type="entry name" value="TPR_8"/>
    <property type="match status" value="2"/>
</dbReference>
<dbReference type="InterPro" id="IPR010982">
    <property type="entry name" value="Lambda_DNA-bd_dom_sf"/>
</dbReference>
<dbReference type="Gene3D" id="1.25.40.10">
    <property type="entry name" value="Tetratricopeptide repeat domain"/>
    <property type="match status" value="1"/>
</dbReference>
<proteinExistence type="predicted"/>
<evidence type="ECO:0000313" key="4">
    <source>
        <dbReference type="Proteomes" id="UP001596494"/>
    </source>
</evidence>
<name>A0ABW2K1F4_9BACI</name>
<organism evidence="3 4">
    <name type="scientific">Halobacillus campisalis</name>
    <dbReference type="NCBI Taxonomy" id="435909"/>
    <lineage>
        <taxon>Bacteria</taxon>
        <taxon>Bacillati</taxon>
        <taxon>Bacillota</taxon>
        <taxon>Bacilli</taxon>
        <taxon>Bacillales</taxon>
        <taxon>Bacillaceae</taxon>
        <taxon>Halobacillus</taxon>
    </lineage>
</organism>
<accession>A0ABW2K1F4</accession>
<protein>
    <submittedName>
        <fullName evidence="3">Helix-turn-helix domain-containing protein</fullName>
    </submittedName>
</protein>
<dbReference type="InterPro" id="IPR001387">
    <property type="entry name" value="Cro/C1-type_HTH"/>
</dbReference>
<dbReference type="SMART" id="SM00028">
    <property type="entry name" value="TPR"/>
    <property type="match status" value="4"/>
</dbReference>